<dbReference type="AlphaFoldDB" id="A0A3D9BSX9"/>
<accession>A0A3D9BSX9</accession>
<evidence type="ECO:0000256" key="1">
    <source>
        <dbReference type="SAM" id="Phobius"/>
    </source>
</evidence>
<feature type="transmembrane region" description="Helical" evidence="1">
    <location>
        <begin position="52"/>
        <end position="73"/>
    </location>
</feature>
<proteinExistence type="predicted"/>
<reference evidence="2 3" key="1">
    <citation type="journal article" date="2017" name="Int. J. Syst. Evol. Microbiol.">
        <title>Rhodosalinus sediminis gen. nov., sp. nov., isolated from marine saltern.</title>
        <authorList>
            <person name="Guo L.Y."/>
            <person name="Ling S.K."/>
            <person name="Li C.M."/>
            <person name="Chen G.J."/>
            <person name="Du Z.J."/>
        </authorList>
    </citation>
    <scope>NUCLEOTIDE SEQUENCE [LARGE SCALE GENOMIC DNA]</scope>
    <source>
        <strain evidence="2 3">WDN1C137</strain>
    </source>
</reference>
<keyword evidence="3" id="KW-1185">Reference proteome</keyword>
<organism evidence="2 3">
    <name type="scientific">Rhodosalinus sediminis</name>
    <dbReference type="NCBI Taxonomy" id="1940533"/>
    <lineage>
        <taxon>Bacteria</taxon>
        <taxon>Pseudomonadati</taxon>
        <taxon>Pseudomonadota</taxon>
        <taxon>Alphaproteobacteria</taxon>
        <taxon>Rhodobacterales</taxon>
        <taxon>Paracoccaceae</taxon>
        <taxon>Rhodosalinus</taxon>
    </lineage>
</organism>
<comment type="caution">
    <text evidence="2">The sequence shown here is derived from an EMBL/GenBank/DDBJ whole genome shotgun (WGS) entry which is preliminary data.</text>
</comment>
<keyword evidence="1" id="KW-0812">Transmembrane</keyword>
<dbReference type="EMBL" id="QOHR01000010">
    <property type="protein sequence ID" value="REC56633.1"/>
    <property type="molecule type" value="Genomic_DNA"/>
</dbReference>
<dbReference type="OrthoDB" id="7871801at2"/>
<sequence>MSAPLRRVFVSRDAYRSRRLKDAARLLPVLGAALFGLPLLWRGEETARVGTAGTLLFIFAVWAGLILGAFLIARRFARAEAGAEAAGPGRPGPAPGGD</sequence>
<evidence type="ECO:0000313" key="3">
    <source>
        <dbReference type="Proteomes" id="UP000257131"/>
    </source>
</evidence>
<gene>
    <name evidence="2" type="ORF">DRV84_08910</name>
</gene>
<keyword evidence="1" id="KW-0472">Membrane</keyword>
<keyword evidence="1" id="KW-1133">Transmembrane helix</keyword>
<evidence type="ECO:0000313" key="2">
    <source>
        <dbReference type="EMBL" id="REC56633.1"/>
    </source>
</evidence>
<protein>
    <submittedName>
        <fullName evidence="2">Uncharacterized protein</fullName>
    </submittedName>
</protein>
<dbReference type="Proteomes" id="UP000257131">
    <property type="component" value="Unassembled WGS sequence"/>
</dbReference>
<name>A0A3D9BSX9_9RHOB</name>
<dbReference type="RefSeq" id="WP_115979539.1">
    <property type="nucleotide sequence ID" value="NZ_QOHR01000010.1"/>
</dbReference>